<evidence type="ECO:0000259" key="3">
    <source>
        <dbReference type="PROSITE" id="PS51900"/>
    </source>
</evidence>
<dbReference type="InterPro" id="IPR044068">
    <property type="entry name" value="CB"/>
</dbReference>
<sequence>FYVADFHRRIAELAKGASDEDAKLSRLAAEFRQALESSKNVWHEDEEDHEWNEYEEELDRLKAKAREILDKDGSEAAARFYNAATGQATLLKDHDSVSIEEVTRKKAGEYVTDLMNTSGFARATARRHVSSLSSLWRWLKGRGVAGDNPWLGQQLGKKQEPDRKRLSEDALLKLLKGRYSTPKFAQVLSDLLRLALLHGARLEELCALKRSDVHKREDGY</sequence>
<dbReference type="InterPro" id="IPR010998">
    <property type="entry name" value="Integrase_recombinase_N"/>
</dbReference>
<comment type="caution">
    <text evidence="4">The sequence shown here is derived from an EMBL/GenBank/DDBJ whole genome shotgun (WGS) entry which is preliminary data.</text>
</comment>
<evidence type="ECO:0000256" key="1">
    <source>
        <dbReference type="ARBA" id="ARBA00023125"/>
    </source>
</evidence>
<keyword evidence="2" id="KW-0175">Coiled coil</keyword>
<evidence type="ECO:0000313" key="5">
    <source>
        <dbReference type="Proteomes" id="UP001057375"/>
    </source>
</evidence>
<dbReference type="EMBL" id="BQXS01005814">
    <property type="protein sequence ID" value="GKT14994.1"/>
    <property type="molecule type" value="Genomic_DNA"/>
</dbReference>
<keyword evidence="1" id="KW-0238">DNA-binding</keyword>
<protein>
    <submittedName>
        <fullName evidence="4">Tyrosine-type recombinase/integrase</fullName>
    </submittedName>
</protein>
<feature type="non-terminal residue" evidence="4">
    <location>
        <position position="220"/>
    </location>
</feature>
<feature type="coiled-coil region" evidence="2">
    <location>
        <begin position="44"/>
        <end position="71"/>
    </location>
</feature>
<accession>A0ABQ5JW63</accession>
<name>A0ABQ5JW63_9EUKA</name>
<dbReference type="PROSITE" id="PS51900">
    <property type="entry name" value="CB"/>
    <property type="match status" value="1"/>
</dbReference>
<dbReference type="SUPFAM" id="SSF56349">
    <property type="entry name" value="DNA breaking-rejoining enzymes"/>
    <property type="match status" value="1"/>
</dbReference>
<proteinExistence type="predicted"/>
<dbReference type="InterPro" id="IPR011010">
    <property type="entry name" value="DNA_brk_join_enz"/>
</dbReference>
<evidence type="ECO:0000256" key="2">
    <source>
        <dbReference type="SAM" id="Coils"/>
    </source>
</evidence>
<keyword evidence="5" id="KW-1185">Reference proteome</keyword>
<organism evidence="4 5">
    <name type="scientific">Aduncisulcus paluster</name>
    <dbReference type="NCBI Taxonomy" id="2918883"/>
    <lineage>
        <taxon>Eukaryota</taxon>
        <taxon>Metamonada</taxon>
        <taxon>Carpediemonas-like organisms</taxon>
        <taxon>Aduncisulcus</taxon>
    </lineage>
</organism>
<dbReference type="Proteomes" id="UP001057375">
    <property type="component" value="Unassembled WGS sequence"/>
</dbReference>
<reference evidence="4" key="1">
    <citation type="submission" date="2022-03" db="EMBL/GenBank/DDBJ databases">
        <title>Draft genome sequence of Aduncisulcus paluster, a free-living microaerophilic Fornicata.</title>
        <authorList>
            <person name="Yuyama I."/>
            <person name="Kume K."/>
            <person name="Tamura T."/>
            <person name="Inagaki Y."/>
            <person name="Hashimoto T."/>
        </authorList>
    </citation>
    <scope>NUCLEOTIDE SEQUENCE</scope>
    <source>
        <strain evidence="4">NY0171</strain>
    </source>
</reference>
<dbReference type="Gene3D" id="1.10.150.130">
    <property type="match status" value="1"/>
</dbReference>
<feature type="non-terminal residue" evidence="4">
    <location>
        <position position="1"/>
    </location>
</feature>
<evidence type="ECO:0000313" key="4">
    <source>
        <dbReference type="EMBL" id="GKT14994.1"/>
    </source>
</evidence>
<gene>
    <name evidence="4" type="ORF">ADUPG1_004069</name>
</gene>
<feature type="domain" description="Core-binding (CB)" evidence="3">
    <location>
        <begin position="22"/>
        <end position="140"/>
    </location>
</feature>